<accession>A0A0A9WXA6</accession>
<reference evidence="1" key="1">
    <citation type="journal article" date="2014" name="PLoS ONE">
        <title>Transcriptome-Based Identification of ABC Transporters in the Western Tarnished Plant Bug Lygus hesperus.</title>
        <authorList>
            <person name="Hull J.J."/>
            <person name="Chaney K."/>
            <person name="Geib S.M."/>
            <person name="Fabrick J.A."/>
            <person name="Brent C.S."/>
            <person name="Walsh D."/>
            <person name="Lavine L.C."/>
        </authorList>
    </citation>
    <scope>NUCLEOTIDE SEQUENCE</scope>
</reference>
<protein>
    <submittedName>
        <fullName evidence="1">Translation initiation factor IF-2</fullName>
    </submittedName>
</protein>
<reference evidence="1" key="2">
    <citation type="submission" date="2014-07" db="EMBL/GenBank/DDBJ databases">
        <authorList>
            <person name="Hull J."/>
        </authorList>
    </citation>
    <scope>NUCLEOTIDE SEQUENCE</scope>
</reference>
<organism evidence="1">
    <name type="scientific">Lygus hesperus</name>
    <name type="common">Western plant bug</name>
    <dbReference type="NCBI Taxonomy" id="30085"/>
    <lineage>
        <taxon>Eukaryota</taxon>
        <taxon>Metazoa</taxon>
        <taxon>Ecdysozoa</taxon>
        <taxon>Arthropoda</taxon>
        <taxon>Hexapoda</taxon>
        <taxon>Insecta</taxon>
        <taxon>Pterygota</taxon>
        <taxon>Neoptera</taxon>
        <taxon>Paraneoptera</taxon>
        <taxon>Hemiptera</taxon>
        <taxon>Heteroptera</taxon>
        <taxon>Panheteroptera</taxon>
        <taxon>Cimicomorpha</taxon>
        <taxon>Miridae</taxon>
        <taxon>Mirini</taxon>
        <taxon>Lygus</taxon>
    </lineage>
</organism>
<proteinExistence type="predicted"/>
<dbReference type="AlphaFoldDB" id="A0A0A9WXA6"/>
<dbReference type="GO" id="GO:0003743">
    <property type="term" value="F:translation initiation factor activity"/>
    <property type="evidence" value="ECO:0007669"/>
    <property type="project" value="UniProtKB-KW"/>
</dbReference>
<feature type="non-terminal residue" evidence="1">
    <location>
        <position position="101"/>
    </location>
</feature>
<keyword evidence="1" id="KW-0396">Initiation factor</keyword>
<gene>
    <name evidence="1" type="primary">infB_93</name>
    <name evidence="1" type="ORF">CM83_11172</name>
</gene>
<sequence>MDMARKLAHRAELRKAVADLSKKIDDEFDKTPVSLAKVKFLYAPLDVLVQQMIELDNAINLLSTDFERSPEDQAKNFMEAELCLTTYRGIKYFLEDPVPEP</sequence>
<dbReference type="EMBL" id="GBHO01032496">
    <property type="protein sequence ID" value="JAG11108.1"/>
    <property type="molecule type" value="Transcribed_RNA"/>
</dbReference>
<keyword evidence="1" id="KW-0648">Protein biosynthesis</keyword>
<evidence type="ECO:0000313" key="1">
    <source>
        <dbReference type="EMBL" id="JAG11108.1"/>
    </source>
</evidence>
<name>A0A0A9WXA6_LYGHE</name>